<evidence type="ECO:0000256" key="5">
    <source>
        <dbReference type="ARBA" id="ARBA00022723"/>
    </source>
</evidence>
<keyword evidence="6 10" id="KW-0460">Magnesium</keyword>
<comment type="cofactor">
    <cofactor evidence="10">
        <name>Mg(2+)</name>
        <dbReference type="ChEBI" id="CHEBI:18420"/>
    </cofactor>
    <text evidence="10">Binds 1 Mg(2+) ion per subunit.</text>
</comment>
<feature type="domain" description="Transketolase-like pyrimidine-binding" evidence="11">
    <location>
        <begin position="314"/>
        <end position="478"/>
    </location>
</feature>
<feature type="binding site" evidence="10">
    <location>
        <position position="144"/>
    </location>
    <ligand>
        <name>Mg(2+)</name>
        <dbReference type="ChEBI" id="CHEBI:18420"/>
    </ligand>
</feature>
<dbReference type="PANTHER" id="PTHR43322">
    <property type="entry name" value="1-D-DEOXYXYLULOSE 5-PHOSPHATE SYNTHASE-RELATED"/>
    <property type="match status" value="1"/>
</dbReference>
<keyword evidence="7 10" id="KW-0784">Thiamine biosynthesis</keyword>
<evidence type="ECO:0000313" key="12">
    <source>
        <dbReference type="EMBL" id="MUB63189.1"/>
    </source>
</evidence>
<comment type="caution">
    <text evidence="12">The sequence shown here is derived from an EMBL/GenBank/DDBJ whole genome shotgun (WGS) entry which is preliminary data.</text>
</comment>
<comment type="subunit">
    <text evidence="3 10">Homodimer.</text>
</comment>
<dbReference type="GO" id="GO:0019288">
    <property type="term" value="P:isopentenyl diphosphate biosynthetic process, methylerythritol 4-phosphate pathway"/>
    <property type="evidence" value="ECO:0007669"/>
    <property type="project" value="TreeGrafter"/>
</dbReference>
<dbReference type="RefSeq" id="WP_055651648.1">
    <property type="nucleotide sequence ID" value="NZ_CZAZ01000032.1"/>
</dbReference>
<dbReference type="PROSITE" id="PS00802">
    <property type="entry name" value="TRANSKETOLASE_2"/>
    <property type="match status" value="1"/>
</dbReference>
<keyword evidence="5 10" id="KW-0479">Metal-binding</keyword>
<dbReference type="InterPro" id="IPR033248">
    <property type="entry name" value="Transketolase_C"/>
</dbReference>
<dbReference type="HAMAP" id="MF_00315">
    <property type="entry name" value="DXP_synth"/>
    <property type="match status" value="1"/>
</dbReference>
<dbReference type="EC" id="2.2.1.7" evidence="10"/>
<dbReference type="GO" id="GO:0030976">
    <property type="term" value="F:thiamine pyrophosphate binding"/>
    <property type="evidence" value="ECO:0007669"/>
    <property type="project" value="UniProtKB-UniRule"/>
</dbReference>
<dbReference type="SUPFAM" id="SSF52518">
    <property type="entry name" value="Thiamin diphosphate-binding fold (THDP-binding)"/>
    <property type="match status" value="2"/>
</dbReference>
<dbReference type="SMART" id="SM00861">
    <property type="entry name" value="Transket_pyr"/>
    <property type="match status" value="1"/>
</dbReference>
<feature type="binding site" evidence="10">
    <location>
        <position position="284"/>
    </location>
    <ligand>
        <name>thiamine diphosphate</name>
        <dbReference type="ChEBI" id="CHEBI:58937"/>
    </ligand>
</feature>
<dbReference type="GO" id="GO:0008661">
    <property type="term" value="F:1-deoxy-D-xylulose-5-phosphate synthase activity"/>
    <property type="evidence" value="ECO:0007669"/>
    <property type="project" value="UniProtKB-UniRule"/>
</dbReference>
<keyword evidence="8 10" id="KW-0786">Thiamine pyrophosphate</keyword>
<feature type="binding site" evidence="10">
    <location>
        <begin position="113"/>
        <end position="115"/>
    </location>
    <ligand>
        <name>thiamine diphosphate</name>
        <dbReference type="ChEBI" id="CHEBI:58937"/>
    </ligand>
</feature>
<feature type="binding site" evidence="10">
    <location>
        <begin position="145"/>
        <end position="146"/>
    </location>
    <ligand>
        <name>thiamine diphosphate</name>
        <dbReference type="ChEBI" id="CHEBI:58937"/>
    </ligand>
</feature>
<evidence type="ECO:0000256" key="2">
    <source>
        <dbReference type="ARBA" id="ARBA00011081"/>
    </source>
</evidence>
<dbReference type="GO" id="GO:0009228">
    <property type="term" value="P:thiamine biosynthetic process"/>
    <property type="evidence" value="ECO:0007669"/>
    <property type="project" value="UniProtKB-UniRule"/>
</dbReference>
<dbReference type="NCBIfam" id="NF003933">
    <property type="entry name" value="PRK05444.2-2"/>
    <property type="match status" value="1"/>
</dbReference>
<dbReference type="InterPro" id="IPR020826">
    <property type="entry name" value="Transketolase_BS"/>
</dbReference>
<dbReference type="Gene3D" id="3.40.50.970">
    <property type="match status" value="2"/>
</dbReference>
<evidence type="ECO:0000313" key="13">
    <source>
        <dbReference type="Proteomes" id="UP000434223"/>
    </source>
</evidence>
<dbReference type="Pfam" id="PF02779">
    <property type="entry name" value="Transket_pyr"/>
    <property type="match status" value="1"/>
</dbReference>
<reference evidence="12 13" key="1">
    <citation type="submission" date="2019-09" db="EMBL/GenBank/DDBJ databases">
        <title>Draft genome sequencing of Hungatella hathewayi 123Y-2.</title>
        <authorList>
            <person name="Lv Q."/>
            <person name="Li S."/>
        </authorList>
    </citation>
    <scope>NUCLEOTIDE SEQUENCE [LARGE SCALE GENOMIC DNA]</scope>
    <source>
        <strain evidence="12 13">123Y-2</strain>
    </source>
</reference>
<dbReference type="GO" id="GO:0000287">
    <property type="term" value="F:magnesium ion binding"/>
    <property type="evidence" value="ECO:0007669"/>
    <property type="project" value="UniProtKB-UniRule"/>
</dbReference>
<dbReference type="Pfam" id="PF13292">
    <property type="entry name" value="DXP_synthase_N"/>
    <property type="match status" value="1"/>
</dbReference>
<dbReference type="InterPro" id="IPR009014">
    <property type="entry name" value="Transketo_C/PFOR_II"/>
</dbReference>
<dbReference type="Pfam" id="PF02780">
    <property type="entry name" value="Transketolase_C"/>
    <property type="match status" value="1"/>
</dbReference>
<dbReference type="EMBL" id="WNME01000004">
    <property type="protein sequence ID" value="MUB63189.1"/>
    <property type="molecule type" value="Genomic_DNA"/>
</dbReference>
<dbReference type="InterPro" id="IPR029061">
    <property type="entry name" value="THDP-binding"/>
</dbReference>
<evidence type="ECO:0000256" key="1">
    <source>
        <dbReference type="ARBA" id="ARBA00004980"/>
    </source>
</evidence>
<dbReference type="SUPFAM" id="SSF52922">
    <property type="entry name" value="TK C-terminal domain-like"/>
    <property type="match status" value="1"/>
</dbReference>
<comment type="function">
    <text evidence="10">Catalyzes the acyloin condensation reaction between C atoms 2 and 3 of pyruvate and glyceraldehyde 3-phosphate to yield 1-deoxy-D-xylulose-5-phosphate (DXP).</text>
</comment>
<evidence type="ECO:0000256" key="10">
    <source>
        <dbReference type="HAMAP-Rule" id="MF_00315"/>
    </source>
</evidence>
<dbReference type="Gene3D" id="3.40.50.920">
    <property type="match status" value="1"/>
</dbReference>
<gene>
    <name evidence="10 12" type="primary">dxs</name>
    <name evidence="12" type="ORF">GNE07_08960</name>
</gene>
<proteinExistence type="inferred from homology"/>
<feature type="binding site" evidence="10">
    <location>
        <position position="173"/>
    </location>
    <ligand>
        <name>thiamine diphosphate</name>
        <dbReference type="ChEBI" id="CHEBI:58937"/>
    </ligand>
</feature>
<comment type="catalytic activity">
    <reaction evidence="10">
        <text>D-glyceraldehyde 3-phosphate + pyruvate + H(+) = 1-deoxy-D-xylulose 5-phosphate + CO2</text>
        <dbReference type="Rhea" id="RHEA:12605"/>
        <dbReference type="ChEBI" id="CHEBI:15361"/>
        <dbReference type="ChEBI" id="CHEBI:15378"/>
        <dbReference type="ChEBI" id="CHEBI:16526"/>
        <dbReference type="ChEBI" id="CHEBI:57792"/>
        <dbReference type="ChEBI" id="CHEBI:59776"/>
        <dbReference type="EC" id="2.2.1.7"/>
    </reaction>
</comment>
<dbReference type="NCBIfam" id="TIGR00204">
    <property type="entry name" value="dxs"/>
    <property type="match status" value="1"/>
</dbReference>
<evidence type="ECO:0000256" key="8">
    <source>
        <dbReference type="ARBA" id="ARBA00023052"/>
    </source>
</evidence>
<protein>
    <recommendedName>
        <fullName evidence="10">1-deoxy-D-xylulose-5-phosphate synthase</fullName>
        <ecNumber evidence="10">2.2.1.7</ecNumber>
    </recommendedName>
    <alternativeName>
        <fullName evidence="10">1-deoxyxylulose-5-phosphate synthase</fullName>
        <shortName evidence="10">DXP synthase</shortName>
        <shortName evidence="10">DXPS</shortName>
    </alternativeName>
</protein>
<dbReference type="PANTHER" id="PTHR43322:SF5">
    <property type="entry name" value="1-DEOXY-D-XYLULOSE-5-PHOSPHATE SYNTHASE, CHLOROPLASTIC"/>
    <property type="match status" value="1"/>
</dbReference>
<evidence type="ECO:0000256" key="3">
    <source>
        <dbReference type="ARBA" id="ARBA00011738"/>
    </source>
</evidence>
<dbReference type="AlphaFoldDB" id="A0AAW9WEW1"/>
<comment type="cofactor">
    <cofactor evidence="10">
        <name>thiamine diphosphate</name>
        <dbReference type="ChEBI" id="CHEBI:58937"/>
    </cofactor>
    <text evidence="10">Binds 1 thiamine pyrophosphate per subunit.</text>
</comment>
<evidence type="ECO:0000256" key="4">
    <source>
        <dbReference type="ARBA" id="ARBA00022679"/>
    </source>
</evidence>
<dbReference type="FunFam" id="3.40.50.970:FF:000005">
    <property type="entry name" value="1-deoxy-D-xylulose-5-phosphate synthase"/>
    <property type="match status" value="1"/>
</dbReference>
<dbReference type="InterPro" id="IPR005475">
    <property type="entry name" value="Transketolase-like_Pyr-bd"/>
</dbReference>
<dbReference type="GO" id="GO:0005829">
    <property type="term" value="C:cytosol"/>
    <property type="evidence" value="ECO:0007669"/>
    <property type="project" value="TreeGrafter"/>
</dbReference>
<organism evidence="12 13">
    <name type="scientific">Hungatella hathewayi</name>
    <dbReference type="NCBI Taxonomy" id="154046"/>
    <lineage>
        <taxon>Bacteria</taxon>
        <taxon>Bacillati</taxon>
        <taxon>Bacillota</taxon>
        <taxon>Clostridia</taxon>
        <taxon>Lachnospirales</taxon>
        <taxon>Lachnospiraceae</taxon>
        <taxon>Hungatella</taxon>
    </lineage>
</organism>
<feature type="binding site" evidence="10">
    <location>
        <position position="365"/>
    </location>
    <ligand>
        <name>thiamine diphosphate</name>
        <dbReference type="ChEBI" id="CHEBI:58937"/>
    </ligand>
</feature>
<evidence type="ECO:0000256" key="9">
    <source>
        <dbReference type="ARBA" id="ARBA00023229"/>
    </source>
</evidence>
<comment type="pathway">
    <text evidence="1 10">Metabolic intermediate biosynthesis; 1-deoxy-D-xylulose 5-phosphate biosynthesis; 1-deoxy-D-xylulose 5-phosphate from D-glyceraldehyde 3-phosphate and pyruvate: step 1/1.</text>
</comment>
<dbReference type="CDD" id="cd02007">
    <property type="entry name" value="TPP_DXS"/>
    <property type="match status" value="1"/>
</dbReference>
<dbReference type="InterPro" id="IPR005477">
    <property type="entry name" value="Dxylulose-5-P_synthase"/>
</dbReference>
<dbReference type="GO" id="GO:0016114">
    <property type="term" value="P:terpenoid biosynthetic process"/>
    <property type="evidence" value="ECO:0007669"/>
    <property type="project" value="UniProtKB-UniRule"/>
</dbReference>
<feature type="binding site" evidence="10">
    <location>
        <position position="72"/>
    </location>
    <ligand>
        <name>thiamine diphosphate</name>
        <dbReference type="ChEBI" id="CHEBI:58937"/>
    </ligand>
</feature>
<evidence type="ECO:0000256" key="6">
    <source>
        <dbReference type="ARBA" id="ARBA00022842"/>
    </source>
</evidence>
<dbReference type="Proteomes" id="UP000434223">
    <property type="component" value="Unassembled WGS sequence"/>
</dbReference>
<keyword evidence="9 10" id="KW-0414">Isoprene biosynthesis</keyword>
<dbReference type="CDD" id="cd07033">
    <property type="entry name" value="TPP_PYR_DXS_TK_like"/>
    <property type="match status" value="1"/>
</dbReference>
<evidence type="ECO:0000256" key="7">
    <source>
        <dbReference type="ARBA" id="ARBA00022977"/>
    </source>
</evidence>
<feature type="binding site" evidence="10">
    <location>
        <position position="173"/>
    </location>
    <ligand>
        <name>Mg(2+)</name>
        <dbReference type="ChEBI" id="CHEBI:18420"/>
    </ligand>
</feature>
<accession>A0AAW9WEW1</accession>
<keyword evidence="4 10" id="KW-0808">Transferase</keyword>
<name>A0AAW9WEW1_9FIRM</name>
<comment type="similarity">
    <text evidence="2 10">Belongs to the transketolase family. DXPS subfamily.</text>
</comment>
<sequence length="638" mass="70719">MILELINGPEDIKKLTGKELDILRQEIRDFLIGKISRTGGHLASNLGVVELTMAIYLVFDLPKDKIIWDVGHQSYTHKILSGRKGEFDDLRQYGGMSGFPKRKESPCDAFDTGHSSTSISAGLGLAQARDVSGEDHFVVSVIGDGALTGGMAYEALNNAARIKKNFIIILNDNNMSISENVGGMSRYLNGIRTGDGYLDLKKYVTNVLSRIPVIGDELIDKISRTKNGIKQLLIPGMLFENMGITYLGPVDGHDVKALSRALKEAKKLDHAVLVHVITKKGKGYEPAEKNPARFHGVEPFDVVTGESKKEKKYPSYTDVFSRTICQLAEKDPKITAVTAAMPDGTGLKRFSRLYPDRFFDVGIAEEHAVTSAAGMAAGGLKPVVAVYSSFLQRGFDQILHDVCIQNLPVVFAVDRAGLVGSDGETHQGIFDLSFLSAIPNMSIFAPKNMWELKAGLEFAVSFGGPFAIRYPRGEAYRGLKEFHAPVEYGRGEMLYEEKDIALLAVGSMVSTGEHVREKLKVEGWNCTLANGRFVKPFDEELVDRLAKNHWLVVTMEENVLQGGYGLMVTRYIHEHYPHVKVMNIAIPDGYVEHGNVSLLRKGLGIDSDSVIWRMKKEYLDTERQNMEWKTINTEEKKA</sequence>
<evidence type="ECO:0000259" key="11">
    <source>
        <dbReference type="SMART" id="SM00861"/>
    </source>
</evidence>